<dbReference type="GO" id="GO:0043025">
    <property type="term" value="C:neuronal cell body"/>
    <property type="evidence" value="ECO:0007669"/>
    <property type="project" value="TreeGrafter"/>
</dbReference>
<dbReference type="Proteomes" id="UP000053766">
    <property type="component" value="Unassembled WGS sequence"/>
</dbReference>
<reference evidence="12" key="2">
    <citation type="journal article" date="2016" name="Sci. Rep.">
        <title>Dictyocaulus viviparus genome, variome and transcriptome elucidate lungworm biology and support future intervention.</title>
        <authorList>
            <person name="McNulty S.N."/>
            <person name="Strube C."/>
            <person name="Rosa B.A."/>
            <person name="Martin J.C."/>
            <person name="Tyagi R."/>
            <person name="Choi Y.J."/>
            <person name="Wang Q."/>
            <person name="Hallsworth Pepin K."/>
            <person name="Zhang X."/>
            <person name="Ozersky P."/>
            <person name="Wilson R.K."/>
            <person name="Sternberg P.W."/>
            <person name="Gasser R.B."/>
            <person name="Mitreva M."/>
        </authorList>
    </citation>
    <scope>NUCLEOTIDE SEQUENCE [LARGE SCALE GENOMIC DNA]</scope>
    <source>
        <strain evidence="12">HannoverDv2000</strain>
    </source>
</reference>
<evidence type="ECO:0000256" key="7">
    <source>
        <dbReference type="SAM" id="Coils"/>
    </source>
</evidence>
<dbReference type="GO" id="GO:0045202">
    <property type="term" value="C:synapse"/>
    <property type="evidence" value="ECO:0007669"/>
    <property type="project" value="GOC"/>
</dbReference>
<feature type="compositionally biased region" description="Basic and acidic residues" evidence="8">
    <location>
        <begin position="305"/>
        <end position="325"/>
    </location>
</feature>
<reference evidence="11 12" key="1">
    <citation type="submission" date="2013-11" db="EMBL/GenBank/DDBJ databases">
        <title>Draft genome of the bovine lungworm Dictyocaulus viviparus.</title>
        <authorList>
            <person name="Mitreva M."/>
        </authorList>
    </citation>
    <scope>NUCLEOTIDE SEQUENCE [LARGE SCALE GENOMIC DNA]</scope>
    <source>
        <strain evidence="11 12">HannoverDv2000</strain>
    </source>
</reference>
<feature type="domain" description="Resistance to inhibitors of cholinesterase protein 3 N-terminal" evidence="10">
    <location>
        <begin position="37"/>
        <end position="192"/>
    </location>
</feature>
<dbReference type="GO" id="GO:0007271">
    <property type="term" value="P:synaptic transmission, cholinergic"/>
    <property type="evidence" value="ECO:0007669"/>
    <property type="project" value="TreeGrafter"/>
</dbReference>
<dbReference type="STRING" id="29172.A0A0D8XJT8"/>
<name>A0A0D8XJT8_DICVI</name>
<gene>
    <name evidence="11" type="ORF">DICVIV_09121</name>
</gene>
<feature type="compositionally biased region" description="Gly residues" evidence="8">
    <location>
        <begin position="76"/>
        <end position="85"/>
    </location>
</feature>
<organism evidence="11 12">
    <name type="scientific">Dictyocaulus viviparus</name>
    <name type="common">Bovine lungworm</name>
    <dbReference type="NCBI Taxonomy" id="29172"/>
    <lineage>
        <taxon>Eukaryota</taxon>
        <taxon>Metazoa</taxon>
        <taxon>Ecdysozoa</taxon>
        <taxon>Nematoda</taxon>
        <taxon>Chromadorea</taxon>
        <taxon>Rhabditida</taxon>
        <taxon>Rhabditina</taxon>
        <taxon>Rhabditomorpha</taxon>
        <taxon>Strongyloidea</taxon>
        <taxon>Metastrongylidae</taxon>
        <taxon>Dictyocaulus</taxon>
    </lineage>
</organism>
<evidence type="ECO:0000256" key="8">
    <source>
        <dbReference type="SAM" id="MobiDB-lite"/>
    </source>
</evidence>
<protein>
    <recommendedName>
        <fullName evidence="10">Resistance to inhibitors of cholinesterase protein 3 N-terminal domain-containing protein</fullName>
    </recommendedName>
</protein>
<dbReference type="InterPro" id="IPR032763">
    <property type="entry name" value="RIC3_N"/>
</dbReference>
<dbReference type="EMBL" id="KN716444">
    <property type="protein sequence ID" value="KJH44838.1"/>
    <property type="molecule type" value="Genomic_DNA"/>
</dbReference>
<comment type="similarity">
    <text evidence="2">Belongs to the ric-3 family.</text>
</comment>
<dbReference type="GO" id="GO:0043005">
    <property type="term" value="C:neuron projection"/>
    <property type="evidence" value="ECO:0007669"/>
    <property type="project" value="TreeGrafter"/>
</dbReference>
<evidence type="ECO:0000256" key="5">
    <source>
        <dbReference type="ARBA" id="ARBA00022989"/>
    </source>
</evidence>
<evidence type="ECO:0000256" key="6">
    <source>
        <dbReference type="ARBA" id="ARBA00023136"/>
    </source>
</evidence>
<keyword evidence="12" id="KW-1185">Reference proteome</keyword>
<keyword evidence="6 9" id="KW-0472">Membrane</keyword>
<keyword evidence="5 9" id="KW-1133">Transmembrane helix</keyword>
<feature type="coiled-coil region" evidence="7">
    <location>
        <begin position="173"/>
        <end position="200"/>
    </location>
</feature>
<evidence type="ECO:0000256" key="2">
    <source>
        <dbReference type="ARBA" id="ARBA00008538"/>
    </source>
</evidence>
<evidence type="ECO:0000256" key="3">
    <source>
        <dbReference type="ARBA" id="ARBA00022692"/>
    </source>
</evidence>
<feature type="region of interest" description="Disordered" evidence="8">
    <location>
        <begin position="61"/>
        <end position="89"/>
    </location>
</feature>
<dbReference type="PANTHER" id="PTHR21723">
    <property type="entry name" value="RESISTANCE TO INHIBITORS OF CHOLINESTERASE PROTEIN 3 RIC3"/>
    <property type="match status" value="1"/>
</dbReference>
<dbReference type="AlphaFoldDB" id="A0A0D8XJT8"/>
<evidence type="ECO:0000256" key="4">
    <source>
        <dbReference type="ARBA" id="ARBA00022824"/>
    </source>
</evidence>
<evidence type="ECO:0000313" key="11">
    <source>
        <dbReference type="EMBL" id="KJH44838.1"/>
    </source>
</evidence>
<dbReference type="PANTHER" id="PTHR21723:SF3">
    <property type="entry name" value="PROTEIN RIC-3"/>
    <property type="match status" value="1"/>
</dbReference>
<feature type="transmembrane region" description="Helical" evidence="9">
    <location>
        <begin position="21"/>
        <end position="45"/>
    </location>
</feature>
<feature type="compositionally biased region" description="Basic and acidic residues" evidence="8">
    <location>
        <begin position="287"/>
        <end position="297"/>
    </location>
</feature>
<accession>A0A0D8XJT8</accession>
<dbReference type="GO" id="GO:0005789">
    <property type="term" value="C:endoplasmic reticulum membrane"/>
    <property type="evidence" value="ECO:0007669"/>
    <property type="project" value="UniProtKB-SubCell"/>
</dbReference>
<keyword evidence="4" id="KW-0256">Endoplasmic reticulum</keyword>
<evidence type="ECO:0000313" key="12">
    <source>
        <dbReference type="Proteomes" id="UP000053766"/>
    </source>
</evidence>
<sequence>MPDRGRERERKRRRRRSFDEDDNGFSGWKLGLVVGVIVVCFAMLYPTVLHPMLMSFFGRSEPAKAPRPSRPPVHPGMGGPGGGRTGGRHDVHPAMKMAQQQAESHSSGRGMFTWMLPLYTIGVVIFLLYTLFKSKNRRKRRSRYDSSEFSSDEDEYNDRLTKRLVDRLGKKKLRGLQERLQQTEEAMTKILEQLEAVQAAGALIEGEQGLKGRKDDPEKSELLPQVDAKNEQYINDLEKALKDFKVLSEAYEEEKSMIRRKSRSEEDETSSEELHSESSEDVEEPEEKTKEQTKIELVDESEEEYFSKENETKSLIDKECVENESAKPIAKNVRRRAKKL</sequence>
<evidence type="ECO:0000256" key="9">
    <source>
        <dbReference type="SAM" id="Phobius"/>
    </source>
</evidence>
<evidence type="ECO:0000259" key="10">
    <source>
        <dbReference type="Pfam" id="PF15361"/>
    </source>
</evidence>
<keyword evidence="7" id="KW-0175">Coiled coil</keyword>
<feature type="region of interest" description="Disordered" evidence="8">
    <location>
        <begin position="1"/>
        <end position="20"/>
    </location>
</feature>
<proteinExistence type="inferred from homology"/>
<keyword evidence="3 9" id="KW-0812">Transmembrane</keyword>
<dbReference type="Pfam" id="PF15361">
    <property type="entry name" value="RIC3"/>
    <property type="match status" value="1"/>
</dbReference>
<dbReference type="GO" id="GO:0034394">
    <property type="term" value="P:protein localization to cell surface"/>
    <property type="evidence" value="ECO:0007669"/>
    <property type="project" value="TreeGrafter"/>
</dbReference>
<feature type="region of interest" description="Disordered" evidence="8">
    <location>
        <begin position="252"/>
        <end position="340"/>
    </location>
</feature>
<evidence type="ECO:0000256" key="1">
    <source>
        <dbReference type="ARBA" id="ARBA00004586"/>
    </source>
</evidence>
<feature type="transmembrane region" description="Helical" evidence="9">
    <location>
        <begin position="111"/>
        <end position="132"/>
    </location>
</feature>
<dbReference type="OrthoDB" id="10070774at2759"/>
<dbReference type="InterPro" id="IPR026160">
    <property type="entry name" value="Ric3"/>
</dbReference>
<comment type="subcellular location">
    <subcellularLocation>
        <location evidence="1">Endoplasmic reticulum membrane</location>
    </subcellularLocation>
</comment>